<dbReference type="PANTHER" id="PTHR22884">
    <property type="entry name" value="SET DOMAIN PROTEINS"/>
    <property type="match status" value="1"/>
</dbReference>
<evidence type="ECO:0000256" key="5">
    <source>
        <dbReference type="ARBA" id="ARBA00022679"/>
    </source>
</evidence>
<proteinExistence type="predicted"/>
<evidence type="ECO:0000256" key="1">
    <source>
        <dbReference type="ARBA" id="ARBA00004123"/>
    </source>
</evidence>
<evidence type="ECO:0000313" key="11">
    <source>
        <dbReference type="EMBL" id="KTW32266.1"/>
    </source>
</evidence>
<dbReference type="GeneID" id="28938879"/>
<dbReference type="GO" id="GO:0032259">
    <property type="term" value="P:methylation"/>
    <property type="evidence" value="ECO:0007669"/>
    <property type="project" value="UniProtKB-KW"/>
</dbReference>
<keyword evidence="7" id="KW-0539">Nucleus</keyword>
<evidence type="ECO:0000256" key="3">
    <source>
        <dbReference type="ARBA" id="ARBA00022454"/>
    </source>
</evidence>
<dbReference type="GO" id="GO:0005634">
    <property type="term" value="C:nucleus"/>
    <property type="evidence" value="ECO:0007669"/>
    <property type="project" value="UniProtKB-SubCell"/>
</dbReference>
<keyword evidence="12" id="KW-1185">Reference proteome</keyword>
<dbReference type="Pfam" id="PF00856">
    <property type="entry name" value="SET"/>
    <property type="match status" value="1"/>
</dbReference>
<dbReference type="STRING" id="1408657.A0A0W4ZV64"/>
<accession>A0A0W4ZV64</accession>
<evidence type="ECO:0000256" key="7">
    <source>
        <dbReference type="ARBA" id="ARBA00023242"/>
    </source>
</evidence>
<dbReference type="Proteomes" id="UP000053447">
    <property type="component" value="Unassembled WGS sequence"/>
</dbReference>
<sequence>MVFGGDFRGEFKGEFKEEFKGEFRGKRELDTCFTENSLEEAQQHCPKKRDQLHSDGHKMHLHMPGHSSGAAPALPLEHQCLNTLASASSERCSRRLSKEDNLCVKNEHGSDEKTCLYIRAFFLKSQVPGEQKGYAILFRAVEAAYYFLHGNRIQEEEFDASLAKKAREISLKGRKKYLNQGLYTFSQSHTNKPRPGDSKVKEIFPLPMYYGIGLMENLRDFKLPWNLFATSNNSCKPGGWRYIRKNIYDKEKFKPMFRPKCNCKPDSGCRDGCLNRELFYECDDATCALDDPKECTNRAFQRYTQRKLEGRLSSLNAEVVWMGKCGYGLRSLRDFNPGSLIFEYCGEVIEKNELFCRMNTIYKDVQNYYFLNFNAGLVLDAGLKGNEARFINHSCQPNCKIEKWYVHGIPRIGVFVGESGLFAGKLKHISQFYLNINSWFEGAKPQVCYCASSNCRGFIGKKSSTNISKTQIKRIRSLKLLK</sequence>
<dbReference type="SUPFAM" id="SSF82199">
    <property type="entry name" value="SET domain"/>
    <property type="match status" value="1"/>
</dbReference>
<keyword evidence="6" id="KW-0949">S-adenosyl-L-methionine</keyword>
<evidence type="ECO:0000256" key="6">
    <source>
        <dbReference type="ARBA" id="ARBA00022691"/>
    </source>
</evidence>
<dbReference type="PROSITE" id="PS50868">
    <property type="entry name" value="POST_SET"/>
    <property type="match status" value="1"/>
</dbReference>
<evidence type="ECO:0008006" key="13">
    <source>
        <dbReference type="Google" id="ProtNLM"/>
    </source>
</evidence>
<comment type="caution">
    <text evidence="11">The sequence shown here is derived from an EMBL/GenBank/DDBJ whole genome shotgun (WGS) entry which is preliminary data.</text>
</comment>
<feature type="domain" description="AWS" evidence="10">
    <location>
        <begin position="256"/>
        <end position="304"/>
    </location>
</feature>
<gene>
    <name evidence="11" type="ORF">T551_00357</name>
</gene>
<dbReference type="VEuPathDB" id="FungiDB:T551_00357"/>
<evidence type="ECO:0000259" key="10">
    <source>
        <dbReference type="PROSITE" id="PS51215"/>
    </source>
</evidence>
<comment type="subcellular location">
    <subcellularLocation>
        <location evidence="2">Chromosome</location>
    </subcellularLocation>
    <subcellularLocation>
        <location evidence="1">Nucleus</location>
    </subcellularLocation>
</comment>
<evidence type="ECO:0000259" key="9">
    <source>
        <dbReference type="PROSITE" id="PS50868"/>
    </source>
</evidence>
<dbReference type="GO" id="GO:0005694">
    <property type="term" value="C:chromosome"/>
    <property type="evidence" value="ECO:0007669"/>
    <property type="project" value="UniProtKB-SubCell"/>
</dbReference>
<dbReference type="InterPro" id="IPR006560">
    <property type="entry name" value="AWS_dom"/>
</dbReference>
<keyword evidence="4" id="KW-0489">Methyltransferase</keyword>
<dbReference type="InterPro" id="IPR050777">
    <property type="entry name" value="SET2_Histone-Lys_MeTrsfase"/>
</dbReference>
<keyword evidence="5" id="KW-0808">Transferase</keyword>
<dbReference type="InterPro" id="IPR001214">
    <property type="entry name" value="SET_dom"/>
</dbReference>
<dbReference type="InterPro" id="IPR003616">
    <property type="entry name" value="Post-SET_dom"/>
</dbReference>
<keyword evidence="3" id="KW-0158">Chromosome</keyword>
<dbReference type="RefSeq" id="XP_018230958.1">
    <property type="nucleotide sequence ID" value="XM_018372624.1"/>
</dbReference>
<evidence type="ECO:0000259" key="8">
    <source>
        <dbReference type="PROSITE" id="PS50280"/>
    </source>
</evidence>
<dbReference type="GO" id="GO:0042054">
    <property type="term" value="F:histone methyltransferase activity"/>
    <property type="evidence" value="ECO:0007669"/>
    <property type="project" value="InterPro"/>
</dbReference>
<organism evidence="11 12">
    <name type="scientific">Pneumocystis jirovecii (strain RU7)</name>
    <name type="common">Human pneumocystis pneumonia agent</name>
    <dbReference type="NCBI Taxonomy" id="1408657"/>
    <lineage>
        <taxon>Eukaryota</taxon>
        <taxon>Fungi</taxon>
        <taxon>Dikarya</taxon>
        <taxon>Ascomycota</taxon>
        <taxon>Taphrinomycotina</taxon>
        <taxon>Pneumocystomycetes</taxon>
        <taxon>Pneumocystaceae</taxon>
        <taxon>Pneumocystis</taxon>
    </lineage>
</organism>
<dbReference type="AlphaFoldDB" id="A0A0W4ZV64"/>
<feature type="domain" description="Post-SET" evidence="9">
    <location>
        <begin position="444"/>
        <end position="460"/>
    </location>
</feature>
<evidence type="ECO:0000256" key="4">
    <source>
        <dbReference type="ARBA" id="ARBA00022603"/>
    </source>
</evidence>
<dbReference type="PROSITE" id="PS51215">
    <property type="entry name" value="AWS"/>
    <property type="match status" value="1"/>
</dbReference>
<protein>
    <recommendedName>
        <fullName evidence="13">Histone-lysine N-methyltransferase</fullName>
    </recommendedName>
</protein>
<dbReference type="EMBL" id="LFWA01000002">
    <property type="protein sequence ID" value="KTW32266.1"/>
    <property type="molecule type" value="Genomic_DNA"/>
</dbReference>
<name>A0A0W4ZV64_PNEJ7</name>
<dbReference type="Gene3D" id="2.170.270.10">
    <property type="entry name" value="SET domain"/>
    <property type="match status" value="1"/>
</dbReference>
<reference evidence="12" key="1">
    <citation type="journal article" date="2016" name="Nat. Commun.">
        <title>Genome analysis of three Pneumocystis species reveals adaptation mechanisms to life exclusively in mammalian hosts.</title>
        <authorList>
            <person name="Ma L."/>
            <person name="Chen Z."/>
            <person name="Huang D.W."/>
            <person name="Kutty G."/>
            <person name="Ishihara M."/>
            <person name="Wang H."/>
            <person name="Abouelleil A."/>
            <person name="Bishop L."/>
            <person name="Davey E."/>
            <person name="Deng R."/>
            <person name="Deng X."/>
            <person name="Fan L."/>
            <person name="Fantoni G."/>
            <person name="Fitzgerald M."/>
            <person name="Gogineni E."/>
            <person name="Goldberg J.M."/>
            <person name="Handley G."/>
            <person name="Hu X."/>
            <person name="Huber C."/>
            <person name="Jiao X."/>
            <person name="Jones K."/>
            <person name="Levin J.Z."/>
            <person name="Liu Y."/>
            <person name="Macdonald P."/>
            <person name="Melnikov A."/>
            <person name="Raley C."/>
            <person name="Sassi M."/>
            <person name="Sherman B.T."/>
            <person name="Song X."/>
            <person name="Sykes S."/>
            <person name="Tran B."/>
            <person name="Walsh L."/>
            <person name="Xia Y."/>
            <person name="Yang J."/>
            <person name="Young S."/>
            <person name="Zeng Q."/>
            <person name="Zheng X."/>
            <person name="Stephens R."/>
            <person name="Nusbaum C."/>
            <person name="Birren B.W."/>
            <person name="Azadi P."/>
            <person name="Lempicki R.A."/>
            <person name="Cuomo C.A."/>
            <person name="Kovacs J.A."/>
        </authorList>
    </citation>
    <scope>NUCLEOTIDE SEQUENCE [LARGE SCALE GENOMIC DNA]</scope>
    <source>
        <strain evidence="12">RU7</strain>
    </source>
</reference>
<dbReference type="PROSITE" id="PS50280">
    <property type="entry name" value="SET"/>
    <property type="match status" value="1"/>
</dbReference>
<dbReference type="Pfam" id="PF17907">
    <property type="entry name" value="AWS"/>
    <property type="match status" value="1"/>
</dbReference>
<evidence type="ECO:0000256" key="2">
    <source>
        <dbReference type="ARBA" id="ARBA00004286"/>
    </source>
</evidence>
<evidence type="ECO:0000313" key="12">
    <source>
        <dbReference type="Proteomes" id="UP000053447"/>
    </source>
</evidence>
<dbReference type="OrthoDB" id="422362at2759"/>
<dbReference type="SMART" id="SM00317">
    <property type="entry name" value="SET"/>
    <property type="match status" value="1"/>
</dbReference>
<feature type="domain" description="SET" evidence="8">
    <location>
        <begin position="306"/>
        <end position="434"/>
    </location>
</feature>
<dbReference type="InterPro" id="IPR046341">
    <property type="entry name" value="SET_dom_sf"/>
</dbReference>